<protein>
    <submittedName>
        <fullName evidence="2">Uncharacterized protein</fullName>
    </submittedName>
</protein>
<sequence length="143" mass="15738">MTVSPARPFPVSEQIGGQNGQSPPLTLEEAIALETRQRPLALRLECRLRLYLAAPGVSFEVPGHLQSARRKDPQLIFDSSLDFPALASPSANAFTALRSFVSESAEQESRKFCVFPVCALSLNHPSSSKAEAWAFMRPLWVIQ</sequence>
<proteinExistence type="predicted"/>
<keyword evidence="3" id="KW-1185">Reference proteome</keyword>
<evidence type="ECO:0000313" key="3">
    <source>
        <dbReference type="Proteomes" id="UP000281553"/>
    </source>
</evidence>
<evidence type="ECO:0000313" key="2">
    <source>
        <dbReference type="EMBL" id="VDN32835.1"/>
    </source>
</evidence>
<organism evidence="2 3">
    <name type="scientific">Dibothriocephalus latus</name>
    <name type="common">Fish tapeworm</name>
    <name type="synonym">Diphyllobothrium latum</name>
    <dbReference type="NCBI Taxonomy" id="60516"/>
    <lineage>
        <taxon>Eukaryota</taxon>
        <taxon>Metazoa</taxon>
        <taxon>Spiralia</taxon>
        <taxon>Lophotrochozoa</taxon>
        <taxon>Platyhelminthes</taxon>
        <taxon>Cestoda</taxon>
        <taxon>Eucestoda</taxon>
        <taxon>Diphyllobothriidea</taxon>
        <taxon>Diphyllobothriidae</taxon>
        <taxon>Dibothriocephalus</taxon>
    </lineage>
</organism>
<dbReference type="AlphaFoldDB" id="A0A3P7MSZ7"/>
<dbReference type="Proteomes" id="UP000281553">
    <property type="component" value="Unassembled WGS sequence"/>
</dbReference>
<name>A0A3P7MSZ7_DIBLA</name>
<feature type="region of interest" description="Disordered" evidence="1">
    <location>
        <begin position="1"/>
        <end position="23"/>
    </location>
</feature>
<dbReference type="EMBL" id="UYRU01082775">
    <property type="protein sequence ID" value="VDN32835.1"/>
    <property type="molecule type" value="Genomic_DNA"/>
</dbReference>
<accession>A0A3P7MSZ7</accession>
<dbReference type="OrthoDB" id="6244967at2759"/>
<reference evidence="2 3" key="1">
    <citation type="submission" date="2018-11" db="EMBL/GenBank/DDBJ databases">
        <authorList>
            <consortium name="Pathogen Informatics"/>
        </authorList>
    </citation>
    <scope>NUCLEOTIDE SEQUENCE [LARGE SCALE GENOMIC DNA]</scope>
</reference>
<evidence type="ECO:0000256" key="1">
    <source>
        <dbReference type="SAM" id="MobiDB-lite"/>
    </source>
</evidence>
<gene>
    <name evidence="2" type="ORF">DILT_LOCUS16078</name>
</gene>